<dbReference type="InterPro" id="IPR029058">
    <property type="entry name" value="AB_hydrolase_fold"/>
</dbReference>
<dbReference type="PANTHER" id="PTHR43194:SF2">
    <property type="entry name" value="PEROXISOMAL MEMBRANE PROTEIN LPX1"/>
    <property type="match status" value="1"/>
</dbReference>
<dbReference type="Gene3D" id="3.40.50.1820">
    <property type="entry name" value="alpha/beta hydrolase"/>
    <property type="match status" value="1"/>
</dbReference>
<dbReference type="EMBL" id="AP023287">
    <property type="protein sequence ID" value="BCI52922.1"/>
    <property type="molecule type" value="Genomic_DNA"/>
</dbReference>
<sequence length="350" mass="38162">MYTYDVDAAAMFDDRTHQFEKFGIAASDIEDARAAITDMWTDAPGGWVYEWSRLAQRYAGAGEHRMASLLYGCAKFPCLTDAARVRALDHQLTQFLLAAKDFPVRFDRRIIAVPYRGGTVDVPVHLYSTDGDHPRRPVLIASGGVDTWKMDIHPWWVAFTRHAGVTTVAFDHPGTGESTIPLDEHADEVVAGIADYGRSLGDGRVAHFGASFGGNFAAMSGLSGIVDAAVDLGGPVLDSFTADHADRLPFGMHDILGNAMHCDRSPTVEQLTEGLQRLSRRELLARPGNAPMLVVNGADDYFVPQSDTLCFEGRPNVEVHLIPGTGHVAMSKADEVIPLVIGWLRRAFSV</sequence>
<dbReference type="RefSeq" id="WP_185295675.1">
    <property type="nucleotide sequence ID" value="NZ_AP023287.1"/>
</dbReference>
<protein>
    <submittedName>
        <fullName evidence="1">Fermentation/respiration switch protein</fullName>
    </submittedName>
</protein>
<evidence type="ECO:0000313" key="2">
    <source>
        <dbReference type="Proteomes" id="UP000515734"/>
    </source>
</evidence>
<dbReference type="AlphaFoldDB" id="A0A6S6P466"/>
<dbReference type="InterPro" id="IPR010520">
    <property type="entry name" value="FrsA-like"/>
</dbReference>
<proteinExistence type="predicted"/>
<accession>A0A6S6P466</accession>
<organism evidence="1 2">
    <name type="scientific">Mycolicibacterium litorale</name>
    <dbReference type="NCBI Taxonomy" id="758802"/>
    <lineage>
        <taxon>Bacteria</taxon>
        <taxon>Bacillati</taxon>
        <taxon>Actinomycetota</taxon>
        <taxon>Actinomycetes</taxon>
        <taxon>Mycobacteriales</taxon>
        <taxon>Mycobacteriaceae</taxon>
        <taxon>Mycolicibacterium</taxon>
    </lineage>
</organism>
<dbReference type="InterPro" id="IPR050228">
    <property type="entry name" value="Carboxylesterase_BioH"/>
</dbReference>
<evidence type="ECO:0000313" key="1">
    <source>
        <dbReference type="EMBL" id="BCI52922.1"/>
    </source>
</evidence>
<name>A0A6S6P466_9MYCO</name>
<dbReference type="SUPFAM" id="SSF53474">
    <property type="entry name" value="alpha/beta-Hydrolases"/>
    <property type="match status" value="1"/>
</dbReference>
<dbReference type="PANTHER" id="PTHR43194">
    <property type="entry name" value="HYDROLASE ALPHA/BETA FOLD FAMILY"/>
    <property type="match status" value="1"/>
</dbReference>
<gene>
    <name evidence="1" type="primary">frsA</name>
    <name evidence="1" type="ORF">NIIDNTM18_22000</name>
</gene>
<dbReference type="Pfam" id="PF06500">
    <property type="entry name" value="FrsA-like"/>
    <property type="match status" value="1"/>
</dbReference>
<dbReference type="Proteomes" id="UP000515734">
    <property type="component" value="Chromosome"/>
</dbReference>
<reference evidence="1 2" key="1">
    <citation type="submission" date="2020-07" db="EMBL/GenBank/DDBJ databases">
        <title>Complete genome sequence of Mycolicibacterium litorale like strain isolated from cardiac implantable electronic device infection.</title>
        <authorList>
            <person name="Fukano H."/>
            <person name="Miyama H."/>
            <person name="Hoshino Y."/>
        </authorList>
    </citation>
    <scope>NUCLEOTIDE SEQUENCE [LARGE SCALE GENOMIC DNA]</scope>
    <source>
        <strain evidence="1 2">NIIDNTM18</strain>
    </source>
</reference>